<dbReference type="Pfam" id="PF02416">
    <property type="entry name" value="TatA_B_E"/>
    <property type="match status" value="1"/>
</dbReference>
<evidence type="ECO:0000256" key="1">
    <source>
        <dbReference type="ARBA" id="ARBA00004162"/>
    </source>
</evidence>
<gene>
    <name evidence="9" type="primary">tatA</name>
    <name evidence="11" type="ORF">CUN49_04600</name>
</gene>
<keyword evidence="2 9" id="KW-0813">Transport</keyword>
<organism evidence="11 12">
    <name type="scientific">Candidatus Thermofonsia Clade 1 bacterium</name>
    <dbReference type="NCBI Taxonomy" id="2364210"/>
    <lineage>
        <taxon>Bacteria</taxon>
        <taxon>Bacillati</taxon>
        <taxon>Chloroflexota</taxon>
        <taxon>Candidatus Thermofontia</taxon>
        <taxon>Candidatus Thermofonsia Clade 1</taxon>
    </lineage>
</organism>
<dbReference type="PANTHER" id="PTHR42982">
    <property type="entry name" value="SEC-INDEPENDENT PROTEIN TRANSLOCASE PROTEIN TATA"/>
    <property type="match status" value="1"/>
</dbReference>
<dbReference type="GO" id="GO:0008320">
    <property type="term" value="F:protein transmembrane transporter activity"/>
    <property type="evidence" value="ECO:0007669"/>
    <property type="project" value="UniProtKB-UniRule"/>
</dbReference>
<dbReference type="EMBL" id="PGTM01000042">
    <property type="protein sequence ID" value="PJF36613.1"/>
    <property type="molecule type" value="Genomic_DNA"/>
</dbReference>
<accession>A0A2M8PGE0</accession>
<evidence type="ECO:0000256" key="5">
    <source>
        <dbReference type="ARBA" id="ARBA00022927"/>
    </source>
</evidence>
<evidence type="ECO:0000256" key="3">
    <source>
        <dbReference type="ARBA" id="ARBA00022475"/>
    </source>
</evidence>
<keyword evidence="4 9" id="KW-0812">Transmembrane</keyword>
<dbReference type="HAMAP" id="MF_00236">
    <property type="entry name" value="TatA_E"/>
    <property type="match status" value="1"/>
</dbReference>
<comment type="subcellular location">
    <subcellularLocation>
        <location evidence="1 9">Cell membrane</location>
        <topology evidence="1 9">Single-pass membrane protein</topology>
    </subcellularLocation>
</comment>
<dbReference type="Proteomes" id="UP000229681">
    <property type="component" value="Unassembled WGS sequence"/>
</dbReference>
<evidence type="ECO:0000256" key="4">
    <source>
        <dbReference type="ARBA" id="ARBA00022692"/>
    </source>
</evidence>
<evidence type="ECO:0000313" key="12">
    <source>
        <dbReference type="Proteomes" id="UP000229681"/>
    </source>
</evidence>
<keyword evidence="8 9" id="KW-0472">Membrane</keyword>
<evidence type="ECO:0000256" key="9">
    <source>
        <dbReference type="HAMAP-Rule" id="MF_00236"/>
    </source>
</evidence>
<evidence type="ECO:0000256" key="10">
    <source>
        <dbReference type="SAM" id="MobiDB-lite"/>
    </source>
</evidence>
<dbReference type="Gene3D" id="1.20.5.3310">
    <property type="match status" value="1"/>
</dbReference>
<evidence type="ECO:0000256" key="7">
    <source>
        <dbReference type="ARBA" id="ARBA00023010"/>
    </source>
</evidence>
<name>A0A2M8PGE0_9CHLR</name>
<keyword evidence="5 9" id="KW-0653">Protein transport</keyword>
<proteinExistence type="inferred from homology"/>
<keyword evidence="6 9" id="KW-1133">Transmembrane helix</keyword>
<feature type="transmembrane region" description="Helical" evidence="9">
    <location>
        <begin position="6"/>
        <end position="24"/>
    </location>
</feature>
<keyword evidence="3 9" id="KW-1003">Cell membrane</keyword>
<dbReference type="GO" id="GO:0043953">
    <property type="term" value="P:protein transport by the Tat complex"/>
    <property type="evidence" value="ECO:0007669"/>
    <property type="project" value="UniProtKB-UniRule"/>
</dbReference>
<evidence type="ECO:0000256" key="2">
    <source>
        <dbReference type="ARBA" id="ARBA00022448"/>
    </source>
</evidence>
<evidence type="ECO:0000256" key="6">
    <source>
        <dbReference type="ARBA" id="ARBA00022989"/>
    </source>
</evidence>
<comment type="function">
    <text evidence="9">Part of the twin-arginine translocation (Tat) system that transports large folded proteins containing a characteristic twin-arginine motif in their signal peptide across membranes. TatA could form the protein-conducting channel of the Tat system.</text>
</comment>
<evidence type="ECO:0000313" key="11">
    <source>
        <dbReference type="EMBL" id="PJF36613.1"/>
    </source>
</evidence>
<comment type="caution">
    <text evidence="11">The sequence shown here is derived from an EMBL/GenBank/DDBJ whole genome shotgun (WGS) entry which is preliminary data.</text>
</comment>
<keyword evidence="7 9" id="KW-0811">Translocation</keyword>
<dbReference type="GO" id="GO:0033281">
    <property type="term" value="C:TAT protein transport complex"/>
    <property type="evidence" value="ECO:0007669"/>
    <property type="project" value="UniProtKB-UniRule"/>
</dbReference>
<reference evidence="11 12" key="1">
    <citation type="submission" date="2017-11" db="EMBL/GenBank/DDBJ databases">
        <title>Evolution of Phototrophy in the Chloroflexi Phylum Driven by Horizontal Gene Transfer.</title>
        <authorList>
            <person name="Ward L.M."/>
            <person name="Hemp J."/>
            <person name="Shih P.M."/>
            <person name="Mcglynn S.E."/>
            <person name="Fischer W."/>
        </authorList>
    </citation>
    <scope>NUCLEOTIDE SEQUENCE [LARGE SCALE GENOMIC DNA]</scope>
    <source>
        <strain evidence="11">JP3_13</strain>
    </source>
</reference>
<dbReference type="InterPro" id="IPR006312">
    <property type="entry name" value="TatA/E"/>
</dbReference>
<dbReference type="InterPro" id="IPR003369">
    <property type="entry name" value="TatA/B/E"/>
</dbReference>
<comment type="subunit">
    <text evidence="9">Forms a complex with TatC.</text>
</comment>
<protein>
    <recommendedName>
        <fullName evidence="9">Sec-independent protein translocase protein TatA</fullName>
    </recommendedName>
</protein>
<feature type="region of interest" description="Disordered" evidence="10">
    <location>
        <begin position="41"/>
        <end position="61"/>
    </location>
</feature>
<dbReference type="AlphaFoldDB" id="A0A2M8PGE0"/>
<dbReference type="NCBIfam" id="TIGR01411">
    <property type="entry name" value="tatAE"/>
    <property type="match status" value="1"/>
</dbReference>
<comment type="similarity">
    <text evidence="9">Belongs to the TatA/E family.</text>
</comment>
<evidence type="ECO:0000256" key="8">
    <source>
        <dbReference type="ARBA" id="ARBA00023136"/>
    </source>
</evidence>
<sequence length="61" mass="6683">MNLGPTELLIILVIIVVLFGAGRIGRLGRELGTAVREFRRGVSEGEKPAEEQKRDLPDPKA</sequence>
<dbReference type="PANTHER" id="PTHR42982:SF1">
    <property type="entry name" value="SEC-INDEPENDENT PROTEIN TRANSLOCASE PROTEIN TATA"/>
    <property type="match status" value="1"/>
</dbReference>